<name>A0A0K2Z0V7_9BACL</name>
<reference evidence="4" key="2">
    <citation type="journal article" date="2024" name="Nat. Commun.">
        <title>SymProFold: Structural prediction of symmetrical biological assemblies.</title>
        <authorList>
            <person name="Buhlheller C."/>
            <person name="Sagmeister T."/>
            <person name="Grininger C."/>
            <person name="Gubensak N."/>
            <person name="Sleytr U.B."/>
            <person name="Uson I."/>
            <person name="Pavkov-Keller T."/>
        </authorList>
    </citation>
    <scope>X-RAY CRYSTALLOGRAPHY (2.10 ANGSTROMS) OF 764-845</scope>
</reference>
<sequence length="1016" mass="105367">MGKFNLKFVKPVASLAIGAAVLTGSFAVTGAADTAFAKAATVKVSKGKLVSAKSGKAVKGYKSYKGVLYKNGKKFTGLYKNTYYKSGKKGTGLYKNVYYKAGKKGSGWVGSGSSKKWYQDGKLLTGLGKNSGKLFIKGKYANGIQTYKGVEKLYKDGVVVKTVVDAAKAINNTTVEVTFAEAQKASDISAGRFAIEGLEVTNAVVKQTDAKVIVLTTAAQTGGKTYTVALDGVKSRTFKGVSNVLPTGVTSLTPSVQGVIGQQVTLSAKVSVATGESAAGIPVTFNVPATGSFNQPVLAESITDANGVATYTYTRYAAGTDNVTVYATGDRSKFSTANVYWANTAQLTVKDITEATTLVNGSNKVYEINSAKNAGGYVFVTFAENLDVTPDKVTKSVTAQGVSTYRLTADGVVTSTTETYPHEVSTGGKAVIAVKLNADGKANLVLSGSDASVTPIVFEGVKNSTTFGDARDYTASYSAKALQAKATTVKFELKHQLGLTVQAQGVQKAATWKTTGDSKGTGGRDFVATYTDKDGKAASEGTTVFVAIPKSGLKDTSVVNVLDANGDSALQAGSDTSYIYYSVTVGKEGKATFTVNSKNENDYIAPVTFIDNGTSTGAVSLDKNDLQAAGEITYFIDKVTYAAQLKATSNGKAITTLVADGKTSADFKYVLVDQNGKERTADENTSVSFSLSVGTGKVTVDGTTYTPGNYKVVTKSITAGTSSVSISVIGLEPSSATVTATASKAGIVLNTTEPASKTVTFTKYASAVLVTGEVSNVDLDKTTITISEDGKTFNYNYEEAIFKLHNNVVSQSKFESLLFGATVTASKDDKGVLTLNIIDEGVDALTNAKAVATTEINKVTNAQTAYTAAGGATTDAVYTDVTAAKNALQPLVTAGTDLAGIKSATTTLTTKLTALKDATDAKTATLADLNTAKTAVQNATYTLVTADTAATAKTAVEGVINNLPSVKGKFTATVTQTGFTAAAPATTPGEYKFTVKLVAADTQNVTTSEITVVIPK</sequence>
<keyword evidence="1 2" id="KW-0732">Signal</keyword>
<dbReference type="AlphaFoldDB" id="A0A0K2Z0V7"/>
<keyword evidence="4" id="KW-0002">3D-structure</keyword>
<evidence type="ECO:0007829" key="4">
    <source>
        <dbReference type="PDB" id="9FS9"/>
    </source>
</evidence>
<dbReference type="Gene3D" id="2.60.40.1220">
    <property type="match status" value="1"/>
</dbReference>
<dbReference type="PDB" id="9FS9">
    <property type="method" value="X-ray"/>
    <property type="resolution" value="2.10 A"/>
    <property type="chains" value="A/B/C/D=765-845"/>
</dbReference>
<protein>
    <submittedName>
        <fullName evidence="3">S-layer</fullName>
    </submittedName>
</protein>
<dbReference type="InterPro" id="IPR013783">
    <property type="entry name" value="Ig-like_fold"/>
</dbReference>
<organism evidence="3">
    <name type="scientific">Viridibacillus arvi</name>
    <dbReference type="NCBI Taxonomy" id="263475"/>
    <lineage>
        <taxon>Bacteria</taxon>
        <taxon>Bacillati</taxon>
        <taxon>Bacillota</taxon>
        <taxon>Bacilli</taxon>
        <taxon>Bacillales</taxon>
        <taxon>Caryophanaceae</taxon>
        <taxon>Viridibacillus</taxon>
    </lineage>
</organism>
<feature type="signal peptide" evidence="2">
    <location>
        <begin position="1"/>
        <end position="30"/>
    </location>
</feature>
<dbReference type="SUPFAM" id="SSF49373">
    <property type="entry name" value="Invasin/intimin cell-adhesion fragments"/>
    <property type="match status" value="2"/>
</dbReference>
<dbReference type="InterPro" id="IPR014755">
    <property type="entry name" value="Cu-Rt/internalin_Ig-like"/>
</dbReference>
<proteinExistence type="evidence at protein level"/>
<dbReference type="InterPro" id="IPR008964">
    <property type="entry name" value="Invasin/intimin_cell_adhesion"/>
</dbReference>
<dbReference type="SMR" id="A0A0K2Z0V7"/>
<evidence type="ECO:0000256" key="2">
    <source>
        <dbReference type="SAM" id="SignalP"/>
    </source>
</evidence>
<dbReference type="EMBL" id="LN867316">
    <property type="protein sequence ID" value="CRX56285.1"/>
    <property type="molecule type" value="Genomic_DNA"/>
</dbReference>
<feature type="chain" id="PRO_5039266768" evidence="2">
    <location>
        <begin position="31"/>
        <end position="1016"/>
    </location>
</feature>
<reference evidence="3" key="1">
    <citation type="journal article" date="2016" name="PLoS ONE">
        <title>Characterization of Three Different Unusual S-Layer Proteins from Viridibacillus arvi JG-B58 That Exhibits Two Super-Imposed S-Layer Proteins.</title>
        <authorList>
            <person name="Suhr M."/>
            <person name="Lederer F.L."/>
            <person name="Gunther T.J."/>
            <person name="Raff J."/>
            <person name="Pollmann K."/>
        </authorList>
    </citation>
    <scope>NUCLEOTIDE SEQUENCE</scope>
    <source>
        <strain evidence="3">JG-B58</strain>
    </source>
</reference>
<evidence type="ECO:0000313" key="3">
    <source>
        <dbReference type="EMBL" id="CRX56285.1"/>
    </source>
</evidence>
<gene>
    <name evidence="3" type="primary">slp1</name>
</gene>
<accession>A0A0K2Z0V7</accession>
<evidence type="ECO:0000256" key="1">
    <source>
        <dbReference type="ARBA" id="ARBA00022729"/>
    </source>
</evidence>
<dbReference type="Gene3D" id="2.60.40.10">
    <property type="entry name" value="Immunoglobulins"/>
    <property type="match status" value="2"/>
</dbReference>